<dbReference type="SUPFAM" id="SSF103473">
    <property type="entry name" value="MFS general substrate transporter"/>
    <property type="match status" value="1"/>
</dbReference>
<feature type="transmembrane region" description="Helical" evidence="7">
    <location>
        <begin position="255"/>
        <end position="276"/>
    </location>
</feature>
<dbReference type="OrthoDB" id="3710107at2"/>
<feature type="transmembrane region" description="Helical" evidence="7">
    <location>
        <begin position="177"/>
        <end position="197"/>
    </location>
</feature>
<dbReference type="Gene3D" id="1.20.1250.20">
    <property type="entry name" value="MFS general substrate transporter like domains"/>
    <property type="match status" value="1"/>
</dbReference>
<evidence type="ECO:0000313" key="10">
    <source>
        <dbReference type="Proteomes" id="UP000186040"/>
    </source>
</evidence>
<dbReference type="Pfam" id="PF07690">
    <property type="entry name" value="MFS_1"/>
    <property type="match status" value="1"/>
</dbReference>
<gene>
    <name evidence="9" type="ORF">BJP25_21195</name>
</gene>
<feature type="transmembrane region" description="Helical" evidence="7">
    <location>
        <begin position="113"/>
        <end position="135"/>
    </location>
</feature>
<evidence type="ECO:0000256" key="6">
    <source>
        <dbReference type="SAM" id="MobiDB-lite"/>
    </source>
</evidence>
<reference evidence="9 10" key="1">
    <citation type="submission" date="2016-10" db="EMBL/GenBank/DDBJ databases">
        <title>The Draft Genome Sequence of Actinokineospora bangkokensis 44EHWT reveals the biosynthetic pathway of antifungal compounds Thailandins with unusual extender unit butylmalonyl-CoA.</title>
        <authorList>
            <person name="Greule A."/>
            <person name="Intra B."/>
            <person name="Flemming S."/>
            <person name="Rommel M.G."/>
            <person name="Panbangred W."/>
            <person name="Bechthold A."/>
        </authorList>
    </citation>
    <scope>NUCLEOTIDE SEQUENCE [LARGE SCALE GENOMIC DNA]</scope>
    <source>
        <strain evidence="9 10">44EHW</strain>
    </source>
</reference>
<feature type="transmembrane region" description="Helical" evidence="7">
    <location>
        <begin position="369"/>
        <end position="388"/>
    </location>
</feature>
<dbReference type="PROSITE" id="PS50850">
    <property type="entry name" value="MFS"/>
    <property type="match status" value="1"/>
</dbReference>
<dbReference type="RefSeq" id="WP_075975715.1">
    <property type="nucleotide sequence ID" value="NZ_MKQR01000016.1"/>
</dbReference>
<feature type="transmembrane region" description="Helical" evidence="7">
    <location>
        <begin position="147"/>
        <end position="171"/>
    </location>
</feature>
<evidence type="ECO:0000256" key="7">
    <source>
        <dbReference type="SAM" id="Phobius"/>
    </source>
</evidence>
<dbReference type="GO" id="GO:0005886">
    <property type="term" value="C:plasma membrane"/>
    <property type="evidence" value="ECO:0007669"/>
    <property type="project" value="UniProtKB-SubCell"/>
</dbReference>
<proteinExistence type="predicted"/>
<feature type="compositionally biased region" description="Basic and acidic residues" evidence="6">
    <location>
        <begin position="1"/>
        <end position="12"/>
    </location>
</feature>
<dbReference type="InterPro" id="IPR020846">
    <property type="entry name" value="MFS_dom"/>
</dbReference>
<keyword evidence="5 7" id="KW-0472">Membrane</keyword>
<feature type="region of interest" description="Disordered" evidence="6">
    <location>
        <begin position="1"/>
        <end position="20"/>
    </location>
</feature>
<dbReference type="EMBL" id="MKQR01000016">
    <property type="protein sequence ID" value="OLR92572.1"/>
    <property type="molecule type" value="Genomic_DNA"/>
</dbReference>
<evidence type="ECO:0000313" key="9">
    <source>
        <dbReference type="EMBL" id="OLR92572.1"/>
    </source>
</evidence>
<protein>
    <recommendedName>
        <fullName evidence="8">Major facilitator superfamily (MFS) profile domain-containing protein</fullName>
    </recommendedName>
</protein>
<keyword evidence="4 7" id="KW-1133">Transmembrane helix</keyword>
<organism evidence="9 10">
    <name type="scientific">Actinokineospora bangkokensis</name>
    <dbReference type="NCBI Taxonomy" id="1193682"/>
    <lineage>
        <taxon>Bacteria</taxon>
        <taxon>Bacillati</taxon>
        <taxon>Actinomycetota</taxon>
        <taxon>Actinomycetes</taxon>
        <taxon>Pseudonocardiales</taxon>
        <taxon>Pseudonocardiaceae</taxon>
        <taxon>Actinokineospora</taxon>
    </lineage>
</organism>
<keyword evidence="2" id="KW-1003">Cell membrane</keyword>
<sequence length="393" mass="38796">MTASDHHPDRGPHQGRGRPRPGLWALVVATAATGTSGHAVAGLLPTLATSLHTTAAAIGQLATVFGLVCGLAAPVLAVATTRLDRRTLLTGCLLVTATGNTTAALATTYPALLAGRVITALGAALATASAVTLAAATTAPPHRAKAVALVLTGVTLALLAGVPVVAAISYHAGHAPALWSVVALCLLAATLVATLAPTTPPPPPIPLRHRLAALATPGARGILIGALLTWTATGAVYPYLAVVIGGPHAPHGPDAAYLTAYGIGAATGTLTAGWALPHTTPRTWSATATALAALVLILLAPTTDHPAPTLALTALWGGACWSTTPATNTWLDHTRHPLLLATAGSAIYLGLGLGSLLGGTLLTLGGPPTVLAVAAALTALATAVFSATGTNPS</sequence>
<dbReference type="STRING" id="1193682.BJP25_21195"/>
<feature type="transmembrane region" description="Helical" evidence="7">
    <location>
        <begin position="56"/>
        <end position="76"/>
    </location>
</feature>
<feature type="transmembrane region" description="Helical" evidence="7">
    <location>
        <begin position="283"/>
        <end position="301"/>
    </location>
</feature>
<evidence type="ECO:0000256" key="2">
    <source>
        <dbReference type="ARBA" id="ARBA00022475"/>
    </source>
</evidence>
<name>A0A1Q9LKL1_9PSEU</name>
<dbReference type="GO" id="GO:0022857">
    <property type="term" value="F:transmembrane transporter activity"/>
    <property type="evidence" value="ECO:0007669"/>
    <property type="project" value="InterPro"/>
</dbReference>
<feature type="transmembrane region" description="Helical" evidence="7">
    <location>
        <begin position="88"/>
        <end position="107"/>
    </location>
</feature>
<comment type="subcellular location">
    <subcellularLocation>
        <location evidence="1">Cell membrane</location>
        <topology evidence="1">Multi-pass membrane protein</topology>
    </subcellularLocation>
</comment>
<dbReference type="InterPro" id="IPR036259">
    <property type="entry name" value="MFS_trans_sf"/>
</dbReference>
<dbReference type="PANTHER" id="PTHR43124">
    <property type="entry name" value="PURINE EFFLUX PUMP PBUE"/>
    <property type="match status" value="1"/>
</dbReference>
<evidence type="ECO:0000256" key="3">
    <source>
        <dbReference type="ARBA" id="ARBA00022692"/>
    </source>
</evidence>
<dbReference type="InterPro" id="IPR011701">
    <property type="entry name" value="MFS"/>
</dbReference>
<evidence type="ECO:0000256" key="4">
    <source>
        <dbReference type="ARBA" id="ARBA00022989"/>
    </source>
</evidence>
<feature type="transmembrane region" description="Helical" evidence="7">
    <location>
        <begin position="218"/>
        <end position="240"/>
    </location>
</feature>
<feature type="domain" description="Major facilitator superfamily (MFS) profile" evidence="8">
    <location>
        <begin position="22"/>
        <end position="393"/>
    </location>
</feature>
<evidence type="ECO:0000256" key="5">
    <source>
        <dbReference type="ARBA" id="ARBA00023136"/>
    </source>
</evidence>
<keyword evidence="3 7" id="KW-0812">Transmembrane</keyword>
<dbReference type="Proteomes" id="UP000186040">
    <property type="component" value="Unassembled WGS sequence"/>
</dbReference>
<evidence type="ECO:0000259" key="8">
    <source>
        <dbReference type="PROSITE" id="PS50850"/>
    </source>
</evidence>
<dbReference type="AlphaFoldDB" id="A0A1Q9LKL1"/>
<comment type="caution">
    <text evidence="9">The sequence shown here is derived from an EMBL/GenBank/DDBJ whole genome shotgun (WGS) entry which is preliminary data.</text>
</comment>
<dbReference type="InterPro" id="IPR050189">
    <property type="entry name" value="MFS_Efflux_Transporters"/>
</dbReference>
<keyword evidence="10" id="KW-1185">Reference proteome</keyword>
<feature type="transmembrane region" description="Helical" evidence="7">
    <location>
        <begin position="21"/>
        <end position="44"/>
    </location>
</feature>
<feature type="transmembrane region" description="Helical" evidence="7">
    <location>
        <begin position="338"/>
        <end position="357"/>
    </location>
</feature>
<dbReference type="PANTHER" id="PTHR43124:SF10">
    <property type="entry name" value="PURINE EFFLUX PUMP PBUE"/>
    <property type="match status" value="1"/>
</dbReference>
<accession>A0A1Q9LKL1</accession>
<evidence type="ECO:0000256" key="1">
    <source>
        <dbReference type="ARBA" id="ARBA00004651"/>
    </source>
</evidence>